<keyword evidence="3" id="KW-1185">Reference proteome</keyword>
<feature type="compositionally biased region" description="Polar residues" evidence="1">
    <location>
        <begin position="151"/>
        <end position="163"/>
    </location>
</feature>
<dbReference type="EMBL" id="CP036298">
    <property type="protein sequence ID" value="QDV27683.1"/>
    <property type="molecule type" value="Genomic_DNA"/>
</dbReference>
<name>A0A518GGI3_9BACT</name>
<accession>A0A518GGI3</accession>
<protein>
    <submittedName>
        <fullName evidence="2">Uncharacterized protein</fullName>
    </submittedName>
</protein>
<proteinExistence type="predicted"/>
<dbReference type="Proteomes" id="UP000318017">
    <property type="component" value="Chromosome"/>
</dbReference>
<reference evidence="2 3" key="1">
    <citation type="submission" date="2019-02" db="EMBL/GenBank/DDBJ databases">
        <title>Deep-cultivation of Planctomycetes and their phenomic and genomic characterization uncovers novel biology.</title>
        <authorList>
            <person name="Wiegand S."/>
            <person name="Jogler M."/>
            <person name="Boedeker C."/>
            <person name="Pinto D."/>
            <person name="Vollmers J."/>
            <person name="Rivas-Marin E."/>
            <person name="Kohn T."/>
            <person name="Peeters S.H."/>
            <person name="Heuer A."/>
            <person name="Rast P."/>
            <person name="Oberbeckmann S."/>
            <person name="Bunk B."/>
            <person name="Jeske O."/>
            <person name="Meyerdierks A."/>
            <person name="Storesund J.E."/>
            <person name="Kallscheuer N."/>
            <person name="Luecker S."/>
            <person name="Lage O.M."/>
            <person name="Pohl T."/>
            <person name="Merkel B.J."/>
            <person name="Hornburger P."/>
            <person name="Mueller R.-W."/>
            <person name="Bruemmer F."/>
            <person name="Labrenz M."/>
            <person name="Spormann A.M."/>
            <person name="Op den Camp H."/>
            <person name="Overmann J."/>
            <person name="Amann R."/>
            <person name="Jetten M.S.M."/>
            <person name="Mascher T."/>
            <person name="Medema M.H."/>
            <person name="Devos D.P."/>
            <person name="Kaster A.-K."/>
            <person name="Ovreas L."/>
            <person name="Rohde M."/>
            <person name="Galperin M.Y."/>
            <person name="Jogler C."/>
        </authorList>
    </citation>
    <scope>NUCLEOTIDE SEQUENCE [LARGE SCALE GENOMIC DNA]</scope>
    <source>
        <strain evidence="2 3">Q31a</strain>
    </source>
</reference>
<feature type="region of interest" description="Disordered" evidence="1">
    <location>
        <begin position="151"/>
        <end position="174"/>
    </location>
</feature>
<evidence type="ECO:0000313" key="3">
    <source>
        <dbReference type="Proteomes" id="UP000318017"/>
    </source>
</evidence>
<dbReference type="AlphaFoldDB" id="A0A518GGI3"/>
<sequence length="174" mass="18205">MPRPTPAISTEKRADFGFAASSCAVARFAWNQACWCFVVVLCLLASSPSSIYAAGCHSQPLPQTYFAGGTVHTLAAWVPWTTGSVQRVYTEGKLVYFPLILDGSSPCRGPNCDGAPPSPSFSSPALVESQPTLAVGLPSAPVELLPQPCSRSQLSADGATSSPVLAGPWKPPRV</sequence>
<organism evidence="2 3">
    <name type="scientific">Aureliella helgolandensis</name>
    <dbReference type="NCBI Taxonomy" id="2527968"/>
    <lineage>
        <taxon>Bacteria</taxon>
        <taxon>Pseudomonadati</taxon>
        <taxon>Planctomycetota</taxon>
        <taxon>Planctomycetia</taxon>
        <taxon>Pirellulales</taxon>
        <taxon>Pirellulaceae</taxon>
        <taxon>Aureliella</taxon>
    </lineage>
</organism>
<gene>
    <name evidence="2" type="ORF">Q31a_60760</name>
</gene>
<evidence type="ECO:0000313" key="2">
    <source>
        <dbReference type="EMBL" id="QDV27683.1"/>
    </source>
</evidence>
<dbReference type="KEGG" id="ahel:Q31a_60760"/>
<evidence type="ECO:0000256" key="1">
    <source>
        <dbReference type="SAM" id="MobiDB-lite"/>
    </source>
</evidence>